<protein>
    <submittedName>
        <fullName evidence="1">Uncharacterized protein</fullName>
    </submittedName>
</protein>
<reference evidence="1" key="1">
    <citation type="journal article" date="2021" name="PeerJ">
        <title>Extensive microbial diversity within the chicken gut microbiome revealed by metagenomics and culture.</title>
        <authorList>
            <person name="Gilroy R."/>
            <person name="Ravi A."/>
            <person name="Getino M."/>
            <person name="Pursley I."/>
            <person name="Horton D.L."/>
            <person name="Alikhan N.F."/>
            <person name="Baker D."/>
            <person name="Gharbi K."/>
            <person name="Hall N."/>
            <person name="Watson M."/>
            <person name="Adriaenssens E.M."/>
            <person name="Foster-Nyarko E."/>
            <person name="Jarju S."/>
            <person name="Secka A."/>
            <person name="Antonio M."/>
            <person name="Oren A."/>
            <person name="Chaudhuri R.R."/>
            <person name="La Ragione R."/>
            <person name="Hildebrand F."/>
            <person name="Pallen M.J."/>
        </authorList>
    </citation>
    <scope>NUCLEOTIDE SEQUENCE</scope>
    <source>
        <strain evidence="1">ChiSjej1B19-8411</strain>
    </source>
</reference>
<proteinExistence type="predicted"/>
<accession>A0A9D1WI44</accession>
<dbReference type="EMBL" id="DXEX01000157">
    <property type="protein sequence ID" value="HIX59478.1"/>
    <property type="molecule type" value="Genomic_DNA"/>
</dbReference>
<comment type="caution">
    <text evidence="1">The sequence shown here is derived from an EMBL/GenBank/DDBJ whole genome shotgun (WGS) entry which is preliminary data.</text>
</comment>
<reference evidence="1" key="2">
    <citation type="submission" date="2021-04" db="EMBL/GenBank/DDBJ databases">
        <authorList>
            <person name="Gilroy R."/>
        </authorList>
    </citation>
    <scope>NUCLEOTIDE SEQUENCE</scope>
    <source>
        <strain evidence="1">ChiSjej1B19-8411</strain>
    </source>
</reference>
<organism evidence="1 2">
    <name type="scientific">Candidatus Blautia gallistercoris</name>
    <dbReference type="NCBI Taxonomy" id="2838490"/>
    <lineage>
        <taxon>Bacteria</taxon>
        <taxon>Bacillati</taxon>
        <taxon>Bacillota</taxon>
        <taxon>Clostridia</taxon>
        <taxon>Lachnospirales</taxon>
        <taxon>Lachnospiraceae</taxon>
        <taxon>Blautia</taxon>
    </lineage>
</organism>
<sequence>MKQYLYTAETVQKNFLASYADAWIRGGRLFLVNTLTDRQMILSGERGQLEALLLALHQGVSDEELQVLLEAIGAQKDLEALFREGLVE</sequence>
<dbReference type="AlphaFoldDB" id="A0A9D1WI44"/>
<evidence type="ECO:0000313" key="1">
    <source>
        <dbReference type="EMBL" id="HIX59478.1"/>
    </source>
</evidence>
<name>A0A9D1WI44_9FIRM</name>
<evidence type="ECO:0000313" key="2">
    <source>
        <dbReference type="Proteomes" id="UP000886817"/>
    </source>
</evidence>
<dbReference type="Proteomes" id="UP000886817">
    <property type="component" value="Unassembled WGS sequence"/>
</dbReference>
<gene>
    <name evidence="1" type="ORF">IAA45_07180</name>
</gene>